<feature type="region of interest" description="Disordered" evidence="7">
    <location>
        <begin position="325"/>
        <end position="417"/>
    </location>
</feature>
<keyword evidence="11" id="KW-1185">Reference proteome</keyword>
<keyword evidence="3" id="KW-0399">Innate immunity</keyword>
<evidence type="ECO:0000313" key="11">
    <source>
        <dbReference type="Proteomes" id="UP001623349"/>
    </source>
</evidence>
<keyword evidence="5" id="KW-0391">Immunity</keyword>
<dbReference type="InterPro" id="IPR031964">
    <property type="entry name" value="CARD_dom"/>
</dbReference>
<dbReference type="Proteomes" id="UP001623349">
    <property type="component" value="Unassembled WGS sequence"/>
</dbReference>
<evidence type="ECO:0000256" key="4">
    <source>
        <dbReference type="ARBA" id="ARBA00022843"/>
    </source>
</evidence>
<feature type="region of interest" description="Disordered" evidence="7">
    <location>
        <begin position="238"/>
        <end position="292"/>
    </location>
</feature>
<sequence length="554" mass="59118">MTFAEDKTYKYIRDNHSKFCCVDVLEILPYLSCLTASDQDRLRASYRQLGNQDTLWELFNKLQRRLGWVEVFIRALKICELPGLAEQVTRVYQSYLPPGTSLRSLDPLQSPAIPATVSGPSAFASGYNSPDSGFLETPSYPRPVQDTQPPESPVEHLKSSWETGDVASNWCSASLAYAHPRVQYPAPQKPGMSTHTYKPDDQEVENSEQLPQANFRAVPKMSGGSLIPSPNLQALSLQPSREHHEQGPALGGTDAANADSVPIATYGPVSPTVSFQPLPRTAPRTNRLSGATVSALSADTSLSPSSTGSAFAKGAGDQATAATRLSTTLTSPSTTSSVPSARLLPGNTMSSKLPISSKSSAAMTSTVLTDRAPSKLPSNSVYAGPVPSKVPASVAKAPDNTIPPERNSKQAKETLETPATIVATGGNLTKPDSSSRSLHSGLEMSKPGVLVSQEVNEPFSAFSVDLAISPSSSLSSEPCHGPEENEYSSFRIQVDEGPSADLLGSPEPQGIQQPQKEEEFCASSVPWAKWLGATTALLAAFLAVMLYRSRRLAQ</sequence>
<keyword evidence="1" id="KW-1017">Isopeptide bond</keyword>
<evidence type="ECO:0000256" key="3">
    <source>
        <dbReference type="ARBA" id="ARBA00022588"/>
    </source>
</evidence>
<dbReference type="InterPro" id="IPR042144">
    <property type="entry name" value="CARD_IPS1"/>
</dbReference>
<feature type="compositionally biased region" description="Low complexity" evidence="7">
    <location>
        <begin position="325"/>
        <end position="342"/>
    </location>
</feature>
<protein>
    <submittedName>
        <fullName evidence="10">Mitochondrial antiviral-signaling protein</fullName>
    </submittedName>
</protein>
<evidence type="ECO:0000256" key="8">
    <source>
        <dbReference type="SAM" id="Phobius"/>
    </source>
</evidence>
<dbReference type="EMBL" id="BAAFST010000002">
    <property type="protein sequence ID" value="GAB1286922.1"/>
    <property type="molecule type" value="Genomic_DNA"/>
</dbReference>
<accession>A0ABQ0EIN7</accession>
<evidence type="ECO:0000256" key="7">
    <source>
        <dbReference type="SAM" id="MobiDB-lite"/>
    </source>
</evidence>
<feature type="transmembrane region" description="Helical" evidence="8">
    <location>
        <begin position="527"/>
        <end position="547"/>
    </location>
</feature>
<feature type="region of interest" description="Disordered" evidence="7">
    <location>
        <begin position="184"/>
        <end position="208"/>
    </location>
</feature>
<keyword evidence="6" id="KW-0051">Antiviral defense</keyword>
<feature type="compositionally biased region" description="Basic and acidic residues" evidence="7">
    <location>
        <begin position="406"/>
        <end position="415"/>
    </location>
</feature>
<feature type="domain" description="Caspase recruitment" evidence="9">
    <location>
        <begin position="6"/>
        <end position="91"/>
    </location>
</feature>
<dbReference type="PANTHER" id="PTHR21446">
    <property type="entry name" value="DUF3504 DOMAIN-CONTAINING PROTEIN"/>
    <property type="match status" value="1"/>
</dbReference>
<keyword evidence="4" id="KW-0832">Ubl conjugation</keyword>
<feature type="compositionally biased region" description="Low complexity" evidence="7">
    <location>
        <begin position="350"/>
        <end position="360"/>
    </location>
</feature>
<dbReference type="CDD" id="cd08811">
    <property type="entry name" value="CARD_IPS1"/>
    <property type="match status" value="1"/>
</dbReference>
<reference evidence="10 11" key="1">
    <citation type="submission" date="2024-08" db="EMBL/GenBank/DDBJ databases">
        <title>The draft genome of Apodemus speciosus.</title>
        <authorList>
            <person name="Nabeshima K."/>
            <person name="Suzuki S."/>
            <person name="Onuma M."/>
        </authorList>
    </citation>
    <scope>NUCLEOTIDE SEQUENCE [LARGE SCALE GENOMIC DNA]</scope>
    <source>
        <strain evidence="10">IB14-021</strain>
    </source>
</reference>
<keyword evidence="8" id="KW-0812">Transmembrane</keyword>
<keyword evidence="2" id="KW-0597">Phosphoprotein</keyword>
<evidence type="ECO:0000259" key="9">
    <source>
        <dbReference type="Pfam" id="PF16739"/>
    </source>
</evidence>
<feature type="compositionally biased region" description="Polar residues" evidence="7">
    <location>
        <begin position="283"/>
        <end position="292"/>
    </location>
</feature>
<evidence type="ECO:0000256" key="1">
    <source>
        <dbReference type="ARBA" id="ARBA00022499"/>
    </source>
</evidence>
<dbReference type="Pfam" id="PF16739">
    <property type="entry name" value="CARD_2"/>
    <property type="match status" value="1"/>
</dbReference>
<feature type="region of interest" description="Disordered" evidence="7">
    <location>
        <begin position="498"/>
        <end position="517"/>
    </location>
</feature>
<evidence type="ECO:0000256" key="5">
    <source>
        <dbReference type="ARBA" id="ARBA00022859"/>
    </source>
</evidence>
<evidence type="ECO:0000256" key="2">
    <source>
        <dbReference type="ARBA" id="ARBA00022553"/>
    </source>
</evidence>
<organism evidence="10 11">
    <name type="scientific">Apodemus speciosus</name>
    <name type="common">Large Japanese field mouse</name>
    <dbReference type="NCBI Taxonomy" id="105296"/>
    <lineage>
        <taxon>Eukaryota</taxon>
        <taxon>Metazoa</taxon>
        <taxon>Chordata</taxon>
        <taxon>Craniata</taxon>
        <taxon>Vertebrata</taxon>
        <taxon>Euteleostomi</taxon>
        <taxon>Mammalia</taxon>
        <taxon>Eutheria</taxon>
        <taxon>Euarchontoglires</taxon>
        <taxon>Glires</taxon>
        <taxon>Rodentia</taxon>
        <taxon>Myomorpha</taxon>
        <taxon>Muroidea</taxon>
        <taxon>Muridae</taxon>
        <taxon>Murinae</taxon>
        <taxon>Apodemus</taxon>
    </lineage>
</organism>
<proteinExistence type="predicted"/>
<dbReference type="InterPro" id="IPR052787">
    <property type="entry name" value="MAVS"/>
</dbReference>
<keyword evidence="8" id="KW-1133">Transmembrane helix</keyword>
<gene>
    <name evidence="10" type="ORF">APTSU1_000215200</name>
</gene>
<name>A0ABQ0EIN7_APOSI</name>
<dbReference type="InterPro" id="IPR011029">
    <property type="entry name" value="DEATH-like_dom_sf"/>
</dbReference>
<dbReference type="Gene3D" id="1.10.533.10">
    <property type="entry name" value="Death Domain, Fas"/>
    <property type="match status" value="1"/>
</dbReference>
<dbReference type="PANTHER" id="PTHR21446:SF6">
    <property type="entry name" value="MITOCHONDRIAL ANTIVIRAL-SIGNALING PROTEIN"/>
    <property type="match status" value="1"/>
</dbReference>
<comment type="caution">
    <text evidence="10">The sequence shown here is derived from an EMBL/GenBank/DDBJ whole genome shotgun (WGS) entry which is preliminary data.</text>
</comment>
<evidence type="ECO:0000313" key="10">
    <source>
        <dbReference type="EMBL" id="GAB1286922.1"/>
    </source>
</evidence>
<evidence type="ECO:0000256" key="6">
    <source>
        <dbReference type="ARBA" id="ARBA00023118"/>
    </source>
</evidence>
<keyword evidence="8" id="KW-0472">Membrane</keyword>
<feature type="region of interest" description="Disordered" evidence="7">
    <location>
        <begin position="132"/>
        <end position="156"/>
    </location>
</feature>